<evidence type="ECO:0000256" key="4">
    <source>
        <dbReference type="ARBA" id="ARBA00022490"/>
    </source>
</evidence>
<organism evidence="10 11">
    <name type="scientific">Suillus placidus</name>
    <dbReference type="NCBI Taxonomy" id="48579"/>
    <lineage>
        <taxon>Eukaryota</taxon>
        <taxon>Fungi</taxon>
        <taxon>Dikarya</taxon>
        <taxon>Basidiomycota</taxon>
        <taxon>Agaricomycotina</taxon>
        <taxon>Agaricomycetes</taxon>
        <taxon>Agaricomycetidae</taxon>
        <taxon>Boletales</taxon>
        <taxon>Suillineae</taxon>
        <taxon>Suillaceae</taxon>
        <taxon>Suillus</taxon>
    </lineage>
</organism>
<proteinExistence type="inferred from homology"/>
<evidence type="ECO:0000313" key="11">
    <source>
        <dbReference type="Proteomes" id="UP000714275"/>
    </source>
</evidence>
<dbReference type="InterPro" id="IPR043170">
    <property type="entry name" value="PTPA_C_lid"/>
</dbReference>
<evidence type="ECO:0000256" key="3">
    <source>
        <dbReference type="ARBA" id="ARBA00011019"/>
    </source>
</evidence>
<sequence>MSKAFEIPGKRILSSAQLTAFQSSATYNTITSYIEVLNTSVVGVRLTDAYSESLGINAILRLLDRIEQLAHETPPVENKASRFGNPAFRSFYDKVQTLAPSLHADLPGLDQNATPELTTYFSQAWGNRERIDYGSGMELNFLCWLICLDRLQVVTARDHTAVVTRVFWRCILKMVILSMLILPRYIQIMRVLQSMYWLEPAGSHGVWGLDDYHFLPFLFGSAQLRGHKFVRPKAIHDPEIVDELSKDYMYFSCIKFINSIKTASLRWHSPMLDDISAVKTWEKVNSGMIKMYQAEVLGKLPVIQHFLFGSILPYEGPPPPSSDESHHGDGHVHEGWGDCCGIPVPSAFAAAQKEREPGKRIEGPGIRPVPFD</sequence>
<comment type="similarity">
    <text evidence="3 8">Belongs to the PTPA-type PPIase family.</text>
</comment>
<evidence type="ECO:0000256" key="2">
    <source>
        <dbReference type="ARBA" id="ARBA00004496"/>
    </source>
</evidence>
<dbReference type="GO" id="GO:0005737">
    <property type="term" value="C:cytoplasm"/>
    <property type="evidence" value="ECO:0007669"/>
    <property type="project" value="UniProtKB-SubCell"/>
</dbReference>
<dbReference type="PANTHER" id="PTHR10012:SF5">
    <property type="entry name" value="SERINE_THREONINE-PROTEIN PHOSPHATASE 2A ACTIVATOR 2"/>
    <property type="match status" value="1"/>
</dbReference>
<accession>A0A9P6ZY39</accession>
<dbReference type="GO" id="GO:0008160">
    <property type="term" value="F:protein tyrosine phosphatase activator activity"/>
    <property type="evidence" value="ECO:0007669"/>
    <property type="project" value="TreeGrafter"/>
</dbReference>
<dbReference type="GO" id="GO:0007052">
    <property type="term" value="P:mitotic spindle organization"/>
    <property type="evidence" value="ECO:0007669"/>
    <property type="project" value="TreeGrafter"/>
</dbReference>
<comment type="caution">
    <text evidence="10">The sequence shown here is derived from an EMBL/GenBank/DDBJ whole genome shotgun (WGS) entry which is preliminary data.</text>
</comment>
<dbReference type="GO" id="GO:0003755">
    <property type="term" value="F:peptidyl-prolyl cis-trans isomerase activity"/>
    <property type="evidence" value="ECO:0007669"/>
    <property type="project" value="UniProtKB-KW"/>
</dbReference>
<dbReference type="EC" id="5.2.1.8" evidence="8"/>
<keyword evidence="11" id="KW-1185">Reference proteome</keyword>
<dbReference type="AlphaFoldDB" id="A0A9P6ZY39"/>
<reference evidence="10" key="1">
    <citation type="journal article" date="2020" name="New Phytol.">
        <title>Comparative genomics reveals dynamic genome evolution in host specialist ectomycorrhizal fungi.</title>
        <authorList>
            <person name="Lofgren L.A."/>
            <person name="Nguyen N.H."/>
            <person name="Vilgalys R."/>
            <person name="Ruytinx J."/>
            <person name="Liao H.L."/>
            <person name="Branco S."/>
            <person name="Kuo A."/>
            <person name="LaButti K."/>
            <person name="Lipzen A."/>
            <person name="Andreopoulos W."/>
            <person name="Pangilinan J."/>
            <person name="Riley R."/>
            <person name="Hundley H."/>
            <person name="Na H."/>
            <person name="Barry K."/>
            <person name="Grigoriev I.V."/>
            <person name="Stajich J.E."/>
            <person name="Kennedy P.G."/>
        </authorList>
    </citation>
    <scope>NUCLEOTIDE SEQUENCE</scope>
    <source>
        <strain evidence="10">DOB743</strain>
    </source>
</reference>
<dbReference type="OrthoDB" id="16120at2759"/>
<dbReference type="PIRSF" id="PIRSF016325">
    <property type="entry name" value="Phstyr_phstse_ac"/>
    <property type="match status" value="1"/>
</dbReference>
<comment type="function">
    <text evidence="7">PPIases accelerate the folding of proteins. It catalyzes the cis-trans isomerization of proline imidic peptide bonds in oligopeptides. Acts as a regulatory subunit for PP2A-like phosphatases modulating their activity or substrate specificity, probably by inducing a conformational change in the catalytic subunit, a direct target of the PPIase. Can reactivate inactive phosphatase PP2A-phosphatase methylesterase complexes (PP2Ai) in presence of ATP and Mg(2+) by dissociating the inactive form from the complex.</text>
</comment>
<feature type="region of interest" description="Disordered" evidence="9">
    <location>
        <begin position="351"/>
        <end position="372"/>
    </location>
</feature>
<evidence type="ECO:0000256" key="8">
    <source>
        <dbReference type="RuleBase" id="RU361210"/>
    </source>
</evidence>
<keyword evidence="6 8" id="KW-0413">Isomerase</keyword>
<keyword evidence="4 8" id="KW-0963">Cytoplasm</keyword>
<evidence type="ECO:0000313" key="10">
    <source>
        <dbReference type="EMBL" id="KAG1778882.1"/>
    </source>
</evidence>
<evidence type="ECO:0000256" key="6">
    <source>
        <dbReference type="ARBA" id="ARBA00023235"/>
    </source>
</evidence>
<feature type="compositionally biased region" description="Basic and acidic residues" evidence="9">
    <location>
        <begin position="352"/>
        <end position="362"/>
    </location>
</feature>
<keyword evidence="5 8" id="KW-0697">Rotamase</keyword>
<dbReference type="FunFam" id="1.20.120.1150:FF:000002">
    <property type="entry name" value="Serine/threonine-protein phosphatase 2A activator"/>
    <property type="match status" value="1"/>
</dbReference>
<dbReference type="InterPro" id="IPR037218">
    <property type="entry name" value="PTPA_sf"/>
</dbReference>
<dbReference type="GO" id="GO:0000159">
    <property type="term" value="C:protein phosphatase type 2A complex"/>
    <property type="evidence" value="ECO:0007669"/>
    <property type="project" value="TreeGrafter"/>
</dbReference>
<evidence type="ECO:0000256" key="9">
    <source>
        <dbReference type="SAM" id="MobiDB-lite"/>
    </source>
</evidence>
<dbReference type="GO" id="GO:0005634">
    <property type="term" value="C:nucleus"/>
    <property type="evidence" value="ECO:0007669"/>
    <property type="project" value="TreeGrafter"/>
</dbReference>
<evidence type="ECO:0000256" key="1">
    <source>
        <dbReference type="ARBA" id="ARBA00000971"/>
    </source>
</evidence>
<dbReference type="EMBL" id="JABBWD010000014">
    <property type="protein sequence ID" value="KAG1778882.1"/>
    <property type="molecule type" value="Genomic_DNA"/>
</dbReference>
<evidence type="ECO:0000256" key="7">
    <source>
        <dbReference type="ARBA" id="ARBA00025287"/>
    </source>
</evidence>
<name>A0A9P6ZY39_9AGAM</name>
<dbReference type="Proteomes" id="UP000714275">
    <property type="component" value="Unassembled WGS sequence"/>
</dbReference>
<dbReference type="CDD" id="cd04087">
    <property type="entry name" value="PTPA"/>
    <property type="match status" value="1"/>
</dbReference>
<dbReference type="PANTHER" id="PTHR10012">
    <property type="entry name" value="SERINE/THREONINE-PROTEIN PHOSPHATASE 2A REGULATORY SUBUNIT B"/>
    <property type="match status" value="1"/>
</dbReference>
<dbReference type="InterPro" id="IPR004327">
    <property type="entry name" value="Phstyr_phstse_ac"/>
</dbReference>
<comment type="catalytic activity">
    <reaction evidence="1 8">
        <text>[protein]-peptidylproline (omega=180) = [protein]-peptidylproline (omega=0)</text>
        <dbReference type="Rhea" id="RHEA:16237"/>
        <dbReference type="Rhea" id="RHEA-COMP:10747"/>
        <dbReference type="Rhea" id="RHEA-COMP:10748"/>
        <dbReference type="ChEBI" id="CHEBI:83833"/>
        <dbReference type="ChEBI" id="CHEBI:83834"/>
        <dbReference type="EC" id="5.2.1.8"/>
    </reaction>
</comment>
<dbReference type="Pfam" id="PF03095">
    <property type="entry name" value="PTPA"/>
    <property type="match status" value="1"/>
</dbReference>
<dbReference type="Gene3D" id="1.20.120.1150">
    <property type="match status" value="1"/>
</dbReference>
<protein>
    <recommendedName>
        <fullName evidence="8">Serine/threonine-protein phosphatase 2A activator</fullName>
        <ecNumber evidence="8">5.2.1.8</ecNumber>
    </recommendedName>
    <alternativeName>
        <fullName evidence="8">Phosphotyrosyl phosphatase activator</fullName>
    </alternativeName>
</protein>
<gene>
    <name evidence="10" type="ORF">EV702DRAFT_1186499</name>
</gene>
<dbReference type="SUPFAM" id="SSF140984">
    <property type="entry name" value="PTPA-like"/>
    <property type="match status" value="1"/>
</dbReference>
<evidence type="ECO:0000256" key="5">
    <source>
        <dbReference type="ARBA" id="ARBA00023110"/>
    </source>
</evidence>
<comment type="subcellular location">
    <subcellularLocation>
        <location evidence="2 8">Cytoplasm</location>
    </subcellularLocation>
</comment>